<name>A0A8I1X1K7_PROMR</name>
<dbReference type="PANTHER" id="PTHR44051">
    <property type="entry name" value="GLUTATHIONE S-TRANSFERASE-RELATED"/>
    <property type="match status" value="1"/>
</dbReference>
<comment type="similarity">
    <text evidence="1">Belongs to the GST superfamily.</text>
</comment>
<keyword evidence="4" id="KW-0808">Transferase</keyword>
<evidence type="ECO:0000313" key="5">
    <source>
        <dbReference type="Proteomes" id="UP000666562"/>
    </source>
</evidence>
<dbReference type="GO" id="GO:0016740">
    <property type="term" value="F:transferase activity"/>
    <property type="evidence" value="ECO:0007669"/>
    <property type="project" value="UniProtKB-KW"/>
</dbReference>
<dbReference type="SFLD" id="SFLDG00358">
    <property type="entry name" value="Main_(cytGST)"/>
    <property type="match status" value="1"/>
</dbReference>
<dbReference type="InterPro" id="IPR036249">
    <property type="entry name" value="Thioredoxin-like_sf"/>
</dbReference>
<evidence type="ECO:0000259" key="2">
    <source>
        <dbReference type="PROSITE" id="PS50404"/>
    </source>
</evidence>
<dbReference type="CDD" id="cd03048">
    <property type="entry name" value="GST_N_Ure2p_like"/>
    <property type="match status" value="1"/>
</dbReference>
<accession>A0A8I1X1K7</accession>
<dbReference type="EMBL" id="JAAORC010000001">
    <property type="protein sequence ID" value="MBO8222594.1"/>
    <property type="molecule type" value="Genomic_DNA"/>
</dbReference>
<dbReference type="InterPro" id="IPR004045">
    <property type="entry name" value="Glutathione_S-Trfase_N"/>
</dbReference>
<dbReference type="Gene3D" id="3.40.30.10">
    <property type="entry name" value="Glutaredoxin"/>
    <property type="match status" value="1"/>
</dbReference>
<dbReference type="Pfam" id="PF00043">
    <property type="entry name" value="GST_C"/>
    <property type="match status" value="1"/>
</dbReference>
<dbReference type="RefSeq" id="WP_100883504.1">
    <property type="nucleotide sequence ID" value="NZ_JAAORC010000001.1"/>
</dbReference>
<dbReference type="SUPFAM" id="SSF52833">
    <property type="entry name" value="Thioredoxin-like"/>
    <property type="match status" value="1"/>
</dbReference>
<dbReference type="InterPro" id="IPR040079">
    <property type="entry name" value="Glutathione_S-Trfase"/>
</dbReference>
<dbReference type="Gene3D" id="1.20.1050.10">
    <property type="match status" value="1"/>
</dbReference>
<sequence>MKEPAKKVEETSQKDIHLYTAPTMNGWKPVIFLEEAGIEYDLTYVDFSKNEQKDKDYIKNINPNGRIPSIIDRSNNDFRVFESGAILWYLAEKYNKFLPRNANEKSITMQWLMFQVGGIGPMMGQAMYFQRIAALNGENNQFSIKRYVDESRRLFEVLDKQLASHEFIVSNEFTIADIATYPWARTYYWANVPIDGLPNLKAWFDRIDNRKNTQRALEIPHPRWAFFGKGDIRSQEIENAENFQSDFKSVLNGNK</sequence>
<dbReference type="SFLD" id="SFLDG01151">
    <property type="entry name" value="Main.2:_Nu-like"/>
    <property type="match status" value="1"/>
</dbReference>
<dbReference type="SFLD" id="SFLDS00019">
    <property type="entry name" value="Glutathione_Transferase_(cytos"/>
    <property type="match status" value="1"/>
</dbReference>
<dbReference type="PANTHER" id="PTHR44051:SF8">
    <property type="entry name" value="GLUTATHIONE S-TRANSFERASE GSTA"/>
    <property type="match status" value="1"/>
</dbReference>
<dbReference type="AlphaFoldDB" id="A0A8I1X1K7"/>
<feature type="domain" description="GST C-terminal" evidence="3">
    <location>
        <begin position="101"/>
        <end position="226"/>
    </location>
</feature>
<dbReference type="InterPro" id="IPR004046">
    <property type="entry name" value="GST_C"/>
</dbReference>
<feature type="domain" description="GST N-terminal" evidence="2">
    <location>
        <begin position="13"/>
        <end position="98"/>
    </location>
</feature>
<organism evidence="4 5">
    <name type="scientific">Prochlorococcus marinus str. XMU1401</name>
    <dbReference type="NCBI Taxonomy" id="2052594"/>
    <lineage>
        <taxon>Bacteria</taxon>
        <taxon>Bacillati</taxon>
        <taxon>Cyanobacteriota</taxon>
        <taxon>Cyanophyceae</taxon>
        <taxon>Synechococcales</taxon>
        <taxon>Prochlorococcaceae</taxon>
        <taxon>Prochlorococcus</taxon>
    </lineage>
</organism>
<dbReference type="InterPro" id="IPR010987">
    <property type="entry name" value="Glutathione-S-Trfase_C-like"/>
</dbReference>
<evidence type="ECO:0000256" key="1">
    <source>
        <dbReference type="RuleBase" id="RU003494"/>
    </source>
</evidence>
<evidence type="ECO:0000313" key="4">
    <source>
        <dbReference type="EMBL" id="MBO8222594.1"/>
    </source>
</evidence>
<reference evidence="4" key="1">
    <citation type="submission" date="2020-03" db="EMBL/GenBank/DDBJ databases">
        <title>Genome differentiation and subclade ecological adaptation of Prochlorococcus HLII clade in the global ocean.</title>
        <authorList>
            <person name="Yan W."/>
            <person name="Fen X."/>
            <person name="Zhang W."/>
        </authorList>
    </citation>
    <scope>NUCLEOTIDE SEQUENCE</scope>
    <source>
        <strain evidence="4">XMU1401</strain>
    </source>
</reference>
<protein>
    <submittedName>
        <fullName evidence="4">Glutathione S-transferase</fullName>
    </submittedName>
</protein>
<evidence type="ECO:0000259" key="3">
    <source>
        <dbReference type="PROSITE" id="PS50405"/>
    </source>
</evidence>
<proteinExistence type="inferred from homology"/>
<dbReference type="PROSITE" id="PS50405">
    <property type="entry name" value="GST_CTER"/>
    <property type="match status" value="1"/>
</dbReference>
<dbReference type="PROSITE" id="PS50404">
    <property type="entry name" value="GST_NTER"/>
    <property type="match status" value="1"/>
</dbReference>
<dbReference type="Proteomes" id="UP000666562">
    <property type="component" value="Unassembled WGS sequence"/>
</dbReference>
<dbReference type="SUPFAM" id="SSF47616">
    <property type="entry name" value="GST C-terminal domain-like"/>
    <property type="match status" value="1"/>
</dbReference>
<comment type="caution">
    <text evidence="4">The sequence shown here is derived from an EMBL/GenBank/DDBJ whole genome shotgun (WGS) entry which is preliminary data.</text>
</comment>
<dbReference type="Pfam" id="PF02798">
    <property type="entry name" value="GST_N"/>
    <property type="match status" value="1"/>
</dbReference>
<dbReference type="InterPro" id="IPR036282">
    <property type="entry name" value="Glutathione-S-Trfase_C_sf"/>
</dbReference>
<gene>
    <name evidence="4" type="ORF">HA142_03625</name>
</gene>